<sequence length="143" mass="14764">MTFPTANVVTTNLQTSTSDPSLARVDLLDAINKLNLIMTEINTAGGAVTLDGSGYIPTARIPATITNAGTITLDSGSGIVNVQDILRLTQLPVASIITLTGNVAGDMAFCSNVGNVANNPGVAFYTNSGWRTLAFSANTFANI</sequence>
<protein>
    <submittedName>
        <fullName evidence="1">Uncharacterized protein</fullName>
    </submittedName>
</protein>
<dbReference type="EMBL" id="LR796599">
    <property type="protein sequence ID" value="CAB4153649.1"/>
    <property type="molecule type" value="Genomic_DNA"/>
</dbReference>
<proteinExistence type="predicted"/>
<accession>A0A6J5NDT3</accession>
<name>A0A6J5NDT3_9CAUD</name>
<evidence type="ECO:0000313" key="1">
    <source>
        <dbReference type="EMBL" id="CAB4153649.1"/>
    </source>
</evidence>
<evidence type="ECO:0000313" key="2">
    <source>
        <dbReference type="EMBL" id="CAB5225976.1"/>
    </source>
</evidence>
<dbReference type="EMBL" id="LR798359">
    <property type="protein sequence ID" value="CAB5225976.1"/>
    <property type="molecule type" value="Genomic_DNA"/>
</dbReference>
<gene>
    <name evidence="1" type="ORF">UFOVP640_14</name>
    <name evidence="2" type="ORF">UFOVP759_18</name>
</gene>
<organism evidence="1">
    <name type="scientific">uncultured Caudovirales phage</name>
    <dbReference type="NCBI Taxonomy" id="2100421"/>
    <lineage>
        <taxon>Viruses</taxon>
        <taxon>Duplodnaviria</taxon>
        <taxon>Heunggongvirae</taxon>
        <taxon>Uroviricota</taxon>
        <taxon>Caudoviricetes</taxon>
        <taxon>Peduoviridae</taxon>
        <taxon>Maltschvirus</taxon>
        <taxon>Maltschvirus maltsch</taxon>
    </lineage>
</organism>
<reference evidence="1" key="1">
    <citation type="submission" date="2020-04" db="EMBL/GenBank/DDBJ databases">
        <authorList>
            <person name="Chiriac C."/>
            <person name="Salcher M."/>
            <person name="Ghai R."/>
            <person name="Kavagutti S V."/>
        </authorList>
    </citation>
    <scope>NUCLEOTIDE SEQUENCE</scope>
</reference>